<sequence>MVVAAIKVGYKTFLPSPRNSQAAFVSLLNQLECKYLVATTPEAPCVPLIEGSCKVEKLNLPSLQELLDSQRVPEYPYVETWEGAKDHPIFVLHTSGSTGIVVACSPKRIPKPLSYTNRFLTGIANNTALSPPDGFRSLDQFFRAGSFFMTLPSFHVAGIGFSLVVPAFHGGIPVYPLPTAPPTIQGIIEAVDNTELDWAFLPPVFVDELGKDPVLLHTVASRLKYVYYTGGSVPKISGDAVVKSLSLYQVMGSSECATFPLLRAADDETDDDWSYVQIHPEINAEFQHRFDDLHELVVKRRDDKQHYQPVFNHFPDLEEYHTRDLFSPHPTKPGMWAYQSRIDDVIVFLNGEKTNPVSFEQEVGRHPEIRAVLVGGQQRFEACLLIELIDSKILSEDEKQQTIDRIWPTVEFANASCPAHARLSRSRILLADPTMPFPRAGKGTIQRQATMTVYADAVERLYMEPDVEEPTIEPRNLDFSDREKILESVTELIKTVTKWNDLRTDDEFFAMGMDSLQVLQLNRALRSTFGLSTLALKDIYANPSLELLTNSIMHSGLRRGVSNTAPDRAHAIVETIQKYEKEIDDIALNHTNKNNFNLHDDGELLGPPRVILLTGSTGALGSFILNDLMLQDNIKHVYCLNRAHDSQVVQKRRAKSHGLSIDTSSPRITFITAELSAPNLGIEKSLFDEISSTTTEILHNAWPVDFNKTLQSFLPSLNGVMTLISFAAGAKLKPSLLFISSISSVINFQGNSEDRALVPEDIIRDPSCAANMGYGESKYIAERILDRAFRKLNVNSGILRVGQISGTAGNPRGWNRNEWFPSLALSSRYLGILPESLGAKSEYHPAGPMGDIDWVPVDRLAEVVVELSGALRDNRPSDEMQVFHAVNPQIVSWADILPTVQQTLGQPGQRIGTVPYSEWVDRLHSSSVFPTVNEGAAISEDFIFNNPGIKLLNFYESLRGSDATRTLARLDIVRTSKVSKSLSGLDPVNAEWVKGWIEGWLAIKPSI</sequence>
<feature type="domain" description="AMP-dependent synthetase/ligase" evidence="3">
    <location>
        <begin position="2"/>
        <end position="273"/>
    </location>
</feature>
<dbReference type="Pfam" id="PF00550">
    <property type="entry name" value="PP-binding"/>
    <property type="match status" value="1"/>
</dbReference>
<dbReference type="AlphaFoldDB" id="A0AAV9NDH0"/>
<dbReference type="InterPro" id="IPR013120">
    <property type="entry name" value="FAR_NAD-bd"/>
</dbReference>
<dbReference type="Gene3D" id="3.40.50.720">
    <property type="entry name" value="NAD(P)-binding Rossmann-like Domain"/>
    <property type="match status" value="1"/>
</dbReference>
<dbReference type="SUPFAM" id="SSF51735">
    <property type="entry name" value="NAD(P)-binding Rossmann-fold domains"/>
    <property type="match status" value="1"/>
</dbReference>
<dbReference type="InterPro" id="IPR009081">
    <property type="entry name" value="PP-bd_ACP"/>
</dbReference>
<keyword evidence="2" id="KW-0597">Phosphoprotein</keyword>
<dbReference type="InterPro" id="IPR051414">
    <property type="entry name" value="Adenylate-forming_Reductase"/>
</dbReference>
<evidence type="ECO:0000313" key="7">
    <source>
        <dbReference type="Proteomes" id="UP001358417"/>
    </source>
</evidence>
<dbReference type="PANTHER" id="PTHR43439:SF2">
    <property type="entry name" value="ENZYME, PUTATIVE (JCVI)-RELATED"/>
    <property type="match status" value="1"/>
</dbReference>
<evidence type="ECO:0000256" key="2">
    <source>
        <dbReference type="ARBA" id="ARBA00022553"/>
    </source>
</evidence>
<keyword evidence="7" id="KW-1185">Reference proteome</keyword>
<evidence type="ECO:0000313" key="6">
    <source>
        <dbReference type="EMBL" id="KAK5055282.1"/>
    </source>
</evidence>
<dbReference type="InterPro" id="IPR042099">
    <property type="entry name" value="ANL_N_sf"/>
</dbReference>
<dbReference type="Gene3D" id="3.40.50.12780">
    <property type="entry name" value="N-terminal domain of ligase-like"/>
    <property type="match status" value="1"/>
</dbReference>
<dbReference type="Proteomes" id="UP001358417">
    <property type="component" value="Unassembled WGS sequence"/>
</dbReference>
<evidence type="ECO:0000256" key="1">
    <source>
        <dbReference type="ARBA" id="ARBA00022450"/>
    </source>
</evidence>
<dbReference type="RefSeq" id="XP_064707713.1">
    <property type="nucleotide sequence ID" value="XM_064856537.1"/>
</dbReference>
<evidence type="ECO:0008006" key="8">
    <source>
        <dbReference type="Google" id="ProtNLM"/>
    </source>
</evidence>
<gene>
    <name evidence="6" type="ORF">LTR84_013032</name>
</gene>
<name>A0AAV9NDH0_9EURO</name>
<accession>A0AAV9NDH0</accession>
<dbReference type="SUPFAM" id="SSF47336">
    <property type="entry name" value="ACP-like"/>
    <property type="match status" value="1"/>
</dbReference>
<evidence type="ECO:0000259" key="4">
    <source>
        <dbReference type="Pfam" id="PF00550"/>
    </source>
</evidence>
<dbReference type="Pfam" id="PF07993">
    <property type="entry name" value="NAD_binding_4"/>
    <property type="match status" value="1"/>
</dbReference>
<comment type="caution">
    <text evidence="6">The sequence shown here is derived from an EMBL/GenBank/DDBJ whole genome shotgun (WGS) entry which is preliminary data.</text>
</comment>
<dbReference type="InterPro" id="IPR036736">
    <property type="entry name" value="ACP-like_sf"/>
</dbReference>
<dbReference type="GeneID" id="89981168"/>
<evidence type="ECO:0000259" key="5">
    <source>
        <dbReference type="Pfam" id="PF07993"/>
    </source>
</evidence>
<feature type="domain" description="Thioester reductase (TE)" evidence="5">
    <location>
        <begin position="613"/>
        <end position="863"/>
    </location>
</feature>
<dbReference type="InterPro" id="IPR000873">
    <property type="entry name" value="AMP-dep_synth/lig_dom"/>
</dbReference>
<dbReference type="SUPFAM" id="SSF56801">
    <property type="entry name" value="Acetyl-CoA synthetase-like"/>
    <property type="match status" value="1"/>
</dbReference>
<dbReference type="InterPro" id="IPR036291">
    <property type="entry name" value="NAD(P)-bd_dom_sf"/>
</dbReference>
<dbReference type="Pfam" id="PF00501">
    <property type="entry name" value="AMP-binding"/>
    <property type="match status" value="1"/>
</dbReference>
<dbReference type="Pfam" id="PF23562">
    <property type="entry name" value="AMP-binding_C_3"/>
    <property type="match status" value="1"/>
</dbReference>
<keyword evidence="1" id="KW-0596">Phosphopantetheine</keyword>
<organism evidence="6 7">
    <name type="scientific">Exophiala bonariae</name>
    <dbReference type="NCBI Taxonomy" id="1690606"/>
    <lineage>
        <taxon>Eukaryota</taxon>
        <taxon>Fungi</taxon>
        <taxon>Dikarya</taxon>
        <taxon>Ascomycota</taxon>
        <taxon>Pezizomycotina</taxon>
        <taxon>Eurotiomycetes</taxon>
        <taxon>Chaetothyriomycetidae</taxon>
        <taxon>Chaetothyriales</taxon>
        <taxon>Herpotrichiellaceae</taxon>
        <taxon>Exophiala</taxon>
    </lineage>
</organism>
<protein>
    <recommendedName>
        <fullName evidence="8">Carrier domain-containing protein</fullName>
    </recommendedName>
</protein>
<dbReference type="Gene3D" id="1.10.1200.10">
    <property type="entry name" value="ACP-like"/>
    <property type="match status" value="1"/>
</dbReference>
<evidence type="ECO:0000259" key="3">
    <source>
        <dbReference type="Pfam" id="PF00501"/>
    </source>
</evidence>
<feature type="domain" description="Carrier" evidence="4">
    <location>
        <begin position="488"/>
        <end position="549"/>
    </location>
</feature>
<proteinExistence type="predicted"/>
<dbReference type="PANTHER" id="PTHR43439">
    <property type="entry name" value="PHENYLACETATE-COENZYME A LIGASE"/>
    <property type="match status" value="1"/>
</dbReference>
<reference evidence="6 7" key="1">
    <citation type="submission" date="2023-08" db="EMBL/GenBank/DDBJ databases">
        <title>Black Yeasts Isolated from many extreme environments.</title>
        <authorList>
            <person name="Coleine C."/>
            <person name="Stajich J.E."/>
            <person name="Selbmann L."/>
        </authorList>
    </citation>
    <scope>NUCLEOTIDE SEQUENCE [LARGE SCALE GENOMIC DNA]</scope>
    <source>
        <strain evidence="6 7">CCFEE 5792</strain>
    </source>
</reference>
<dbReference type="EMBL" id="JAVRRD010000009">
    <property type="protein sequence ID" value="KAK5055282.1"/>
    <property type="molecule type" value="Genomic_DNA"/>
</dbReference>